<feature type="compositionally biased region" description="Basic and acidic residues" evidence="1">
    <location>
        <begin position="43"/>
        <end position="60"/>
    </location>
</feature>
<proteinExistence type="predicted"/>
<dbReference type="AlphaFoldDB" id="A0AAQ3JTZ7"/>
<feature type="region of interest" description="Disordered" evidence="1">
    <location>
        <begin position="1"/>
        <end position="60"/>
    </location>
</feature>
<sequence length="60" mass="6450">MGELRLAASEGCEAEAMRGRKVKKAAAKSEEEASEADLQTAKKQVEAADAAENKKKQVQM</sequence>
<accession>A0AAQ3JTZ7</accession>
<keyword evidence="3" id="KW-1185">Reference proteome</keyword>
<evidence type="ECO:0000313" key="3">
    <source>
        <dbReference type="Proteomes" id="UP001327560"/>
    </source>
</evidence>
<gene>
    <name evidence="2" type="ORF">Cni_G03597</name>
</gene>
<reference evidence="2 3" key="1">
    <citation type="submission" date="2023-10" db="EMBL/GenBank/DDBJ databases">
        <title>Chromosome-scale genome assembly provides insights into flower coloration mechanisms of Canna indica.</title>
        <authorList>
            <person name="Li C."/>
        </authorList>
    </citation>
    <scope>NUCLEOTIDE SEQUENCE [LARGE SCALE GENOMIC DNA]</scope>
    <source>
        <tissue evidence="2">Flower</tissue>
    </source>
</reference>
<protein>
    <submittedName>
        <fullName evidence="2">Uncharacterized protein</fullName>
    </submittedName>
</protein>
<dbReference type="Proteomes" id="UP001327560">
    <property type="component" value="Chromosome 1"/>
</dbReference>
<evidence type="ECO:0000256" key="1">
    <source>
        <dbReference type="SAM" id="MobiDB-lite"/>
    </source>
</evidence>
<dbReference type="EMBL" id="CP136890">
    <property type="protein sequence ID" value="WOK94892.1"/>
    <property type="molecule type" value="Genomic_DNA"/>
</dbReference>
<organism evidence="2 3">
    <name type="scientific">Canna indica</name>
    <name type="common">Indian-shot</name>
    <dbReference type="NCBI Taxonomy" id="4628"/>
    <lineage>
        <taxon>Eukaryota</taxon>
        <taxon>Viridiplantae</taxon>
        <taxon>Streptophyta</taxon>
        <taxon>Embryophyta</taxon>
        <taxon>Tracheophyta</taxon>
        <taxon>Spermatophyta</taxon>
        <taxon>Magnoliopsida</taxon>
        <taxon>Liliopsida</taxon>
        <taxon>Zingiberales</taxon>
        <taxon>Cannaceae</taxon>
        <taxon>Canna</taxon>
    </lineage>
</organism>
<name>A0AAQ3JTZ7_9LILI</name>
<evidence type="ECO:0000313" key="2">
    <source>
        <dbReference type="EMBL" id="WOK94892.1"/>
    </source>
</evidence>